<protein>
    <submittedName>
        <fullName evidence="6">Uncharacterized protein</fullName>
    </submittedName>
</protein>
<comment type="subcellular location">
    <subcellularLocation>
        <location evidence="1">Nucleus</location>
    </subcellularLocation>
</comment>
<evidence type="ECO:0000256" key="3">
    <source>
        <dbReference type="ARBA" id="ARBA00022448"/>
    </source>
</evidence>
<accession>A0A6A2Z632</accession>
<dbReference type="Pfam" id="PF11894">
    <property type="entry name" value="Nup192"/>
    <property type="match status" value="1"/>
</dbReference>
<evidence type="ECO:0000256" key="5">
    <source>
        <dbReference type="SAM" id="MobiDB-lite"/>
    </source>
</evidence>
<sequence>MVSPKQLLSIIESSLLSPSPPSPAQRIELLHAIRSSLSSLKSLLSYPPPKPSDRAQVQSKEVRLPDSSPISLDDQDVQIALKLSDDLHLNEIDCIQLLVSANQEAVVLDQGLEAGLVADIQKYLEDLINAGLRQRLISLIKELNREEPAGLGGPLSERYLLDSRGALVERRAVVCRERLILGHCLVLSILVVRTSKQTIQWTYSLPLTKKL</sequence>
<dbReference type="PANTHER" id="PTHR31344:SF0">
    <property type="entry name" value="NUCLEAR PORE COMPLEX PROTEIN NUP205"/>
    <property type="match status" value="1"/>
</dbReference>
<dbReference type="EMBL" id="VEPZ02001204">
    <property type="protein sequence ID" value="KAE8687444.1"/>
    <property type="molecule type" value="Genomic_DNA"/>
</dbReference>
<organism evidence="6 7">
    <name type="scientific">Hibiscus syriacus</name>
    <name type="common">Rose of Sharon</name>
    <dbReference type="NCBI Taxonomy" id="106335"/>
    <lineage>
        <taxon>Eukaryota</taxon>
        <taxon>Viridiplantae</taxon>
        <taxon>Streptophyta</taxon>
        <taxon>Embryophyta</taxon>
        <taxon>Tracheophyta</taxon>
        <taxon>Spermatophyta</taxon>
        <taxon>Magnoliopsida</taxon>
        <taxon>eudicotyledons</taxon>
        <taxon>Gunneridae</taxon>
        <taxon>Pentapetalae</taxon>
        <taxon>rosids</taxon>
        <taxon>malvids</taxon>
        <taxon>Malvales</taxon>
        <taxon>Malvaceae</taxon>
        <taxon>Malvoideae</taxon>
        <taxon>Hibiscus</taxon>
    </lineage>
</organism>
<evidence type="ECO:0000313" key="7">
    <source>
        <dbReference type="Proteomes" id="UP000436088"/>
    </source>
</evidence>
<dbReference type="InterPro" id="IPR021827">
    <property type="entry name" value="Nup186/Nup192/Nup205"/>
</dbReference>
<evidence type="ECO:0000313" key="6">
    <source>
        <dbReference type="EMBL" id="KAE8687444.1"/>
    </source>
</evidence>
<evidence type="ECO:0000256" key="2">
    <source>
        <dbReference type="ARBA" id="ARBA00005892"/>
    </source>
</evidence>
<gene>
    <name evidence="6" type="ORF">F3Y22_tig00111016pilonHSYRG00044</name>
</gene>
<proteinExistence type="inferred from homology"/>
<name>A0A6A2Z632_HIBSY</name>
<keyword evidence="7" id="KW-1185">Reference proteome</keyword>
<keyword evidence="4" id="KW-0539">Nucleus</keyword>
<comment type="caution">
    <text evidence="6">The sequence shown here is derived from an EMBL/GenBank/DDBJ whole genome shotgun (WGS) entry which is preliminary data.</text>
</comment>
<dbReference type="PANTHER" id="PTHR31344">
    <property type="entry name" value="NUCLEAR PORE COMPLEX PROTEIN NUP205"/>
    <property type="match status" value="1"/>
</dbReference>
<evidence type="ECO:0000256" key="1">
    <source>
        <dbReference type="ARBA" id="ARBA00004123"/>
    </source>
</evidence>
<keyword evidence="3" id="KW-0813">Transport</keyword>
<dbReference type="Proteomes" id="UP000436088">
    <property type="component" value="Unassembled WGS sequence"/>
</dbReference>
<dbReference type="GO" id="GO:0005643">
    <property type="term" value="C:nuclear pore"/>
    <property type="evidence" value="ECO:0007669"/>
    <property type="project" value="InterPro"/>
</dbReference>
<evidence type="ECO:0000256" key="4">
    <source>
        <dbReference type="ARBA" id="ARBA00023242"/>
    </source>
</evidence>
<dbReference type="AlphaFoldDB" id="A0A6A2Z632"/>
<feature type="region of interest" description="Disordered" evidence="5">
    <location>
        <begin position="45"/>
        <end position="68"/>
    </location>
</feature>
<comment type="similarity">
    <text evidence="2">Belongs to the NUP186/NUP192/NUP205 family.</text>
</comment>
<reference evidence="6" key="1">
    <citation type="submission" date="2019-09" db="EMBL/GenBank/DDBJ databases">
        <title>Draft genome information of white flower Hibiscus syriacus.</title>
        <authorList>
            <person name="Kim Y.-M."/>
        </authorList>
    </citation>
    <scope>NUCLEOTIDE SEQUENCE [LARGE SCALE GENOMIC DNA]</scope>
    <source>
        <strain evidence="6">YM2019G1</strain>
    </source>
</reference>